<evidence type="ECO:0000313" key="2">
    <source>
        <dbReference type="EMBL" id="CEM55179.1"/>
    </source>
</evidence>
<evidence type="ECO:0000256" key="1">
    <source>
        <dbReference type="SAM" id="MobiDB-lite"/>
    </source>
</evidence>
<dbReference type="EMBL" id="CDMZ01005849">
    <property type="protein sequence ID" value="CEM55179.1"/>
    <property type="molecule type" value="Genomic_DNA"/>
</dbReference>
<feature type="compositionally biased region" description="Basic residues" evidence="1">
    <location>
        <begin position="66"/>
        <end position="81"/>
    </location>
</feature>
<reference evidence="2" key="1">
    <citation type="submission" date="2014-11" db="EMBL/GenBank/DDBJ databases">
        <authorList>
            <person name="Otto D Thomas"/>
            <person name="Naeem Raeece"/>
        </authorList>
    </citation>
    <scope>NUCLEOTIDE SEQUENCE</scope>
</reference>
<sequence length="81" mass="9308">MKRRRRRRGGRRKQRHLPGEDAPEEVQGEVRVQGEAGGQGVELRQPYRLWPMGLLLAKGSEERGGKLWRRGGGRHGERKRG</sequence>
<feature type="region of interest" description="Disordered" evidence="1">
    <location>
        <begin position="61"/>
        <end position="81"/>
    </location>
</feature>
<organism evidence="2">
    <name type="scientific">Chromera velia CCMP2878</name>
    <dbReference type="NCBI Taxonomy" id="1169474"/>
    <lineage>
        <taxon>Eukaryota</taxon>
        <taxon>Sar</taxon>
        <taxon>Alveolata</taxon>
        <taxon>Colpodellida</taxon>
        <taxon>Chromeraceae</taxon>
        <taxon>Chromera</taxon>
    </lineage>
</organism>
<name>A0A0G4IDA9_9ALVE</name>
<feature type="compositionally biased region" description="Basic residues" evidence="1">
    <location>
        <begin position="1"/>
        <end position="16"/>
    </location>
</feature>
<accession>A0A0G4IDA9</accession>
<dbReference type="AlphaFoldDB" id="A0A0G4IDA9"/>
<proteinExistence type="predicted"/>
<gene>
    <name evidence="2" type="ORF">Cvel_13334</name>
</gene>
<feature type="region of interest" description="Disordered" evidence="1">
    <location>
        <begin position="1"/>
        <end position="38"/>
    </location>
</feature>
<protein>
    <submittedName>
        <fullName evidence="2">Uncharacterized protein</fullName>
    </submittedName>
</protein>
<dbReference type="VEuPathDB" id="CryptoDB:Cvel_13334"/>